<protein>
    <submittedName>
        <fullName evidence="5">Uncharacterized protein</fullName>
    </submittedName>
</protein>
<evidence type="ECO:0000259" key="4">
    <source>
        <dbReference type="PROSITE" id="PS51194"/>
    </source>
</evidence>
<keyword evidence="2" id="KW-0067">ATP-binding</keyword>
<evidence type="ECO:0000313" key="5">
    <source>
        <dbReference type="EMBL" id="KKL68297.1"/>
    </source>
</evidence>
<dbReference type="AlphaFoldDB" id="A0A0F9GZ11"/>
<dbReference type="GO" id="GO:0005524">
    <property type="term" value="F:ATP binding"/>
    <property type="evidence" value="ECO:0007669"/>
    <property type="project" value="UniProtKB-KW"/>
</dbReference>
<dbReference type="Gene3D" id="3.40.50.300">
    <property type="entry name" value="P-loop containing nucleotide triphosphate hydrolases"/>
    <property type="match status" value="2"/>
</dbReference>
<comment type="caution">
    <text evidence="5">The sequence shown here is derived from an EMBL/GenBank/DDBJ whole genome shotgun (WGS) entry which is preliminary data.</text>
</comment>
<evidence type="ECO:0000259" key="3">
    <source>
        <dbReference type="PROSITE" id="PS51192"/>
    </source>
</evidence>
<dbReference type="SMART" id="SM00487">
    <property type="entry name" value="DEXDc"/>
    <property type="match status" value="1"/>
</dbReference>
<evidence type="ECO:0000256" key="2">
    <source>
        <dbReference type="ARBA" id="ARBA00022840"/>
    </source>
</evidence>
<reference evidence="5" key="1">
    <citation type="journal article" date="2015" name="Nature">
        <title>Complex archaea that bridge the gap between prokaryotes and eukaryotes.</title>
        <authorList>
            <person name="Spang A."/>
            <person name="Saw J.H."/>
            <person name="Jorgensen S.L."/>
            <person name="Zaremba-Niedzwiedzka K."/>
            <person name="Martijn J."/>
            <person name="Lind A.E."/>
            <person name="van Eijk R."/>
            <person name="Schleper C."/>
            <person name="Guy L."/>
            <person name="Ettema T.J."/>
        </authorList>
    </citation>
    <scope>NUCLEOTIDE SEQUENCE</scope>
</reference>
<accession>A0A0F9GZ11</accession>
<sequence>MTKTILAKKHTVNQIKKIMHPLVKEWFFSRFEKFSLTQQYGVLNIWNKKNILISAPTGSSKTLTAFLSILNRLVILAEKDELEDRIYAVYTSPLKALSNDIHKNLIEPLQEINALAEKKGIKLQDIRVGLRTGDTTSAERAKMVRKPPHIFVTTPESLAIVLTTKKFVENLKNIEFCIVDEIHAMDNKRGTYLSLTLERLNEINKKFPVKIGLSATVEPIEEVAEYLVGNARNREVMYIRVPLNKKIDVDVLTPVNNLIEGKDLSKNLYDLLSKLIKENKTTLIFTNTRSATERVVSYLKDKFPTEYGDDNIAAHHSSLSKQHRFDIEERLRKGKLKVVVCSTSLELGIDIGYIDLVIMIGSPKSSSRALQRLGRAGHKLHETARGKFIVLDRDDLVECSVIQKEMIEKKINKIRFPSNCLDVLSQQIFGMAIYKIWKIDEIFSLIRKSYCFKDLTKNDDKRLMDVSKKARKQMIKEYKEGTRDRFEITKKANETIRERSIERFKKGYTR</sequence>
<dbReference type="Pfam" id="PF00270">
    <property type="entry name" value="DEAD"/>
    <property type="match status" value="1"/>
</dbReference>
<dbReference type="CDD" id="cd18796">
    <property type="entry name" value="SF2_C_LHR"/>
    <property type="match status" value="1"/>
</dbReference>
<dbReference type="GO" id="GO:0016887">
    <property type="term" value="F:ATP hydrolysis activity"/>
    <property type="evidence" value="ECO:0007669"/>
    <property type="project" value="TreeGrafter"/>
</dbReference>
<dbReference type="PROSITE" id="PS51194">
    <property type="entry name" value="HELICASE_CTER"/>
    <property type="match status" value="1"/>
</dbReference>
<proteinExistence type="predicted"/>
<dbReference type="Pfam" id="PF19306">
    <property type="entry name" value="WHD_Lhr"/>
    <property type="match status" value="1"/>
</dbReference>
<organism evidence="5">
    <name type="scientific">marine sediment metagenome</name>
    <dbReference type="NCBI Taxonomy" id="412755"/>
    <lineage>
        <taxon>unclassified sequences</taxon>
        <taxon>metagenomes</taxon>
        <taxon>ecological metagenomes</taxon>
    </lineage>
</organism>
<dbReference type="InterPro" id="IPR001650">
    <property type="entry name" value="Helicase_C-like"/>
</dbReference>
<dbReference type="InterPro" id="IPR027417">
    <property type="entry name" value="P-loop_NTPase"/>
</dbReference>
<dbReference type="GO" id="GO:0003677">
    <property type="term" value="F:DNA binding"/>
    <property type="evidence" value="ECO:0007669"/>
    <property type="project" value="TreeGrafter"/>
</dbReference>
<feature type="domain" description="Helicase C-terminal" evidence="4">
    <location>
        <begin position="267"/>
        <end position="422"/>
    </location>
</feature>
<dbReference type="PANTHER" id="PTHR47962">
    <property type="entry name" value="ATP-DEPENDENT HELICASE LHR-RELATED-RELATED"/>
    <property type="match status" value="1"/>
</dbReference>
<dbReference type="InterPro" id="IPR014001">
    <property type="entry name" value="Helicase_ATP-bd"/>
</dbReference>
<dbReference type="InterPro" id="IPR052511">
    <property type="entry name" value="ATP-dep_Helicase"/>
</dbReference>
<dbReference type="SMART" id="SM00490">
    <property type="entry name" value="HELICc"/>
    <property type="match status" value="1"/>
</dbReference>
<dbReference type="EMBL" id="LAZR01026574">
    <property type="protein sequence ID" value="KKL68297.1"/>
    <property type="molecule type" value="Genomic_DNA"/>
</dbReference>
<name>A0A0F9GZ11_9ZZZZ</name>
<feature type="domain" description="Helicase ATP-binding" evidence="3">
    <location>
        <begin position="42"/>
        <end position="235"/>
    </location>
</feature>
<dbReference type="InterPro" id="IPR045628">
    <property type="entry name" value="Lhr_WH_dom"/>
</dbReference>
<dbReference type="PROSITE" id="PS51192">
    <property type="entry name" value="HELICASE_ATP_BIND_1"/>
    <property type="match status" value="1"/>
</dbReference>
<dbReference type="InterPro" id="IPR011545">
    <property type="entry name" value="DEAD/DEAH_box_helicase_dom"/>
</dbReference>
<dbReference type="Pfam" id="PF00271">
    <property type="entry name" value="Helicase_C"/>
    <property type="match status" value="1"/>
</dbReference>
<gene>
    <name evidence="5" type="ORF">LCGC14_2126390</name>
</gene>
<keyword evidence="1" id="KW-0547">Nucleotide-binding</keyword>
<evidence type="ECO:0000256" key="1">
    <source>
        <dbReference type="ARBA" id="ARBA00022741"/>
    </source>
</evidence>
<dbReference type="PANTHER" id="PTHR47962:SF6">
    <property type="entry name" value="LARGE HELICASE-RELATED PROTEIN"/>
    <property type="match status" value="1"/>
</dbReference>
<dbReference type="SUPFAM" id="SSF52540">
    <property type="entry name" value="P-loop containing nucleoside triphosphate hydrolases"/>
    <property type="match status" value="1"/>
</dbReference>